<dbReference type="EMBL" id="KZ857426">
    <property type="protein sequence ID" value="RDX46545.1"/>
    <property type="molecule type" value="Genomic_DNA"/>
</dbReference>
<evidence type="ECO:0008006" key="6">
    <source>
        <dbReference type="Google" id="ProtNLM"/>
    </source>
</evidence>
<evidence type="ECO:0000313" key="5">
    <source>
        <dbReference type="Proteomes" id="UP000256964"/>
    </source>
</evidence>
<dbReference type="PANTHER" id="PTHR46967:SF2">
    <property type="entry name" value="SUSHI, VON WILLEBRAND FACTOR TYPE A, EGF AND PENTRAXIN DOMAIN-CONTAINING PROTEIN 1-LIKE"/>
    <property type="match status" value="1"/>
</dbReference>
<evidence type="ECO:0000256" key="1">
    <source>
        <dbReference type="SAM" id="SignalP"/>
    </source>
</evidence>
<dbReference type="Gene3D" id="2.10.50.10">
    <property type="entry name" value="Tumor Necrosis Factor Receptor, subunit A, domain 2"/>
    <property type="match status" value="2"/>
</dbReference>
<feature type="signal peptide" evidence="1">
    <location>
        <begin position="1"/>
        <end position="25"/>
    </location>
</feature>
<dbReference type="STRING" id="139420.A0A371D209"/>
<dbReference type="InterPro" id="IPR011641">
    <property type="entry name" value="Tyr-kin_ephrin_A/B_rcpt-like"/>
</dbReference>
<feature type="domain" description="Protein CPL1-like" evidence="3">
    <location>
        <begin position="250"/>
        <end position="317"/>
    </location>
</feature>
<keyword evidence="5" id="KW-1185">Reference proteome</keyword>
<proteinExistence type="predicted"/>
<dbReference type="Pfam" id="PF07699">
    <property type="entry name" value="Ephrin_rec_like"/>
    <property type="match status" value="2"/>
</dbReference>
<evidence type="ECO:0000259" key="3">
    <source>
        <dbReference type="Pfam" id="PF21671"/>
    </source>
</evidence>
<sequence>MLPRASFALLVAFTVIAAVPSFVSAATKCPAGSFSSTGSTPCAFCDPGTFQANSGQTSCQKAQRGWFASGPRSGGSGASSQSICQQGTYSANEGQASCTVCPAGSYCNGQGQTQPNLCPPGHFSPTPGLGQQCYECPRGTFVSTYGATACCNCCSGFYNDQTSQTHCFDCPVRGAFSPVSATSASQCGNTPGGGLTQCTQSGNTCPNTGGSSPTGIHRRRDIKRRACPTGHKSCPLYGSTNGRGFLKGHECVDIQHDLESCGGCVSNDSPFGERTLDGGRDCSAIPNVNAVICKAGGCLIQQCRDGYSLSPDGTSCISSFNVQSQL</sequence>
<dbReference type="AlphaFoldDB" id="A0A371D209"/>
<evidence type="ECO:0000259" key="2">
    <source>
        <dbReference type="Pfam" id="PF07699"/>
    </source>
</evidence>
<accession>A0A371D209</accession>
<gene>
    <name evidence="4" type="ORF">OH76DRAFT_833749</name>
</gene>
<feature type="domain" description="Tyrosine-protein kinase ephrin type A/B receptor-like" evidence="2">
    <location>
        <begin position="87"/>
        <end position="128"/>
    </location>
</feature>
<dbReference type="OrthoDB" id="439917at2759"/>
<name>A0A371D209_9APHY</name>
<feature type="domain" description="Tyrosine-protein kinase ephrin type A/B receptor-like" evidence="2">
    <location>
        <begin position="32"/>
        <end position="61"/>
    </location>
</feature>
<dbReference type="InterPro" id="IPR009030">
    <property type="entry name" value="Growth_fac_rcpt_cys_sf"/>
</dbReference>
<protein>
    <recommendedName>
        <fullName evidence="6">Tyrosine-protein kinase ephrin type A/B receptor-like domain-containing protein</fullName>
    </recommendedName>
</protein>
<dbReference type="SMART" id="SM01411">
    <property type="entry name" value="Ephrin_rec_like"/>
    <property type="match status" value="3"/>
</dbReference>
<feature type="chain" id="PRO_5016680776" description="Tyrosine-protein kinase ephrin type A/B receptor-like domain-containing protein" evidence="1">
    <location>
        <begin position="26"/>
        <end position="326"/>
    </location>
</feature>
<evidence type="ECO:0000313" key="4">
    <source>
        <dbReference type="EMBL" id="RDX46545.1"/>
    </source>
</evidence>
<reference evidence="4 5" key="1">
    <citation type="journal article" date="2018" name="Biotechnol. Biofuels">
        <title>Integrative visual omics of the white-rot fungus Polyporus brumalis exposes the biotechnological potential of its oxidative enzymes for delignifying raw plant biomass.</title>
        <authorList>
            <person name="Miyauchi S."/>
            <person name="Rancon A."/>
            <person name="Drula E."/>
            <person name="Hage H."/>
            <person name="Chaduli D."/>
            <person name="Favel A."/>
            <person name="Grisel S."/>
            <person name="Henrissat B."/>
            <person name="Herpoel-Gimbert I."/>
            <person name="Ruiz-Duenas F.J."/>
            <person name="Chevret D."/>
            <person name="Hainaut M."/>
            <person name="Lin J."/>
            <person name="Wang M."/>
            <person name="Pangilinan J."/>
            <person name="Lipzen A."/>
            <person name="Lesage-Meessen L."/>
            <person name="Navarro D."/>
            <person name="Riley R."/>
            <person name="Grigoriev I.V."/>
            <person name="Zhou S."/>
            <person name="Raouche S."/>
            <person name="Rosso M.N."/>
        </authorList>
    </citation>
    <scope>NUCLEOTIDE SEQUENCE [LARGE SCALE GENOMIC DNA]</scope>
    <source>
        <strain evidence="4 5">BRFM 1820</strain>
    </source>
</reference>
<dbReference type="SUPFAM" id="SSF57184">
    <property type="entry name" value="Growth factor receptor domain"/>
    <property type="match status" value="1"/>
</dbReference>
<keyword evidence="1" id="KW-0732">Signal</keyword>
<dbReference type="Pfam" id="PF21671">
    <property type="entry name" value="CPL1-like"/>
    <property type="match status" value="1"/>
</dbReference>
<dbReference type="PANTHER" id="PTHR46967">
    <property type="entry name" value="INSULIN-LIKE GROWTH FACTOR BINDING PROTEIN,N-TERMINAL"/>
    <property type="match status" value="1"/>
</dbReference>
<dbReference type="Proteomes" id="UP000256964">
    <property type="component" value="Unassembled WGS sequence"/>
</dbReference>
<dbReference type="InterPro" id="IPR048661">
    <property type="entry name" value="CPL1-like"/>
</dbReference>
<organism evidence="4 5">
    <name type="scientific">Lentinus brumalis</name>
    <dbReference type="NCBI Taxonomy" id="2498619"/>
    <lineage>
        <taxon>Eukaryota</taxon>
        <taxon>Fungi</taxon>
        <taxon>Dikarya</taxon>
        <taxon>Basidiomycota</taxon>
        <taxon>Agaricomycotina</taxon>
        <taxon>Agaricomycetes</taxon>
        <taxon>Polyporales</taxon>
        <taxon>Polyporaceae</taxon>
        <taxon>Lentinus</taxon>
    </lineage>
</organism>